<dbReference type="GO" id="GO:0005739">
    <property type="term" value="C:mitochondrion"/>
    <property type="evidence" value="ECO:0007669"/>
    <property type="project" value="TreeGrafter"/>
</dbReference>
<dbReference type="Proteomes" id="UP000028837">
    <property type="component" value="Unassembled WGS sequence"/>
</dbReference>
<dbReference type="Gene3D" id="1.10.132.20">
    <property type="entry name" value="Ribosome-recycling factor"/>
    <property type="match status" value="1"/>
</dbReference>
<dbReference type="EMBL" id="AHZU02001311">
    <property type="protein sequence ID" value="KFG33699.1"/>
    <property type="molecule type" value="Genomic_DNA"/>
</dbReference>
<dbReference type="InterPro" id="IPR023584">
    <property type="entry name" value="Ribosome_recyc_fac_dom"/>
</dbReference>
<dbReference type="PANTHER" id="PTHR20982">
    <property type="entry name" value="RIBOSOME RECYCLING FACTOR"/>
    <property type="match status" value="1"/>
</dbReference>
<feature type="compositionally biased region" description="Basic and acidic residues" evidence="3">
    <location>
        <begin position="229"/>
        <end position="240"/>
    </location>
</feature>
<dbReference type="InterPro" id="IPR002661">
    <property type="entry name" value="Ribosome_recyc_fac"/>
</dbReference>
<evidence type="ECO:0000313" key="7">
    <source>
        <dbReference type="Proteomes" id="UP000028837"/>
    </source>
</evidence>
<sequence length="468" mass="52052">MKVTSLPPRSVFLALSFLLVLSLIVRPQFLSWCCATAWMLHGADSPAIPGRSVSFLWTPRSRQFALTPLISNRLSVSTNAPRFWSCRRFDSAFLSFPFPSAFPLSLGAFVSPPPLFPLPGVMFFLPPHNFTRSSSPSSFPCPSLPLPSLRQGSFVRSASREYTSPCRSPPANVLRSAFMFSLPSTAFPHAHKTAWIAPFLPPSFARFSPLSLSLCRMERSTLQSRRKSSHESGEKQDKKQREKNRKRGRGEDEEKEEPFTNWKEDSFLNRTNESLQAATERVKQRLAHLRPEAASVLALEKIFLRVPGAASSGSADAQAPVSVRSIVTVKQVSPSTLALQPTTSSFQLLAAIEKALSTASLGLSVRTRNADEKGTKRQMELLVDFPPLTQERRLQLVSEAKAEAEEGRVVLRRLRRDLVEELRGVKKAGGIGEDRISKLQDRVQQVTEKKIAEIDSALASKEKQLRTV</sequence>
<name>A0A086JNI1_TOXGO</name>
<dbReference type="Pfam" id="PF01765">
    <property type="entry name" value="RRF"/>
    <property type="match status" value="1"/>
</dbReference>
<evidence type="ECO:0000313" key="6">
    <source>
        <dbReference type="EMBL" id="KFG33699.1"/>
    </source>
</evidence>
<reference evidence="6 7" key="1">
    <citation type="submission" date="2014-02" db="EMBL/GenBank/DDBJ databases">
        <authorList>
            <person name="Sibley D."/>
            <person name="Venepally P."/>
            <person name="Karamycheva S."/>
            <person name="Hadjithomas M."/>
            <person name="Khan A."/>
            <person name="Brunk B."/>
            <person name="Roos D."/>
            <person name="Caler E."/>
            <person name="Lorenzi H."/>
        </authorList>
    </citation>
    <scope>NUCLEOTIDE SEQUENCE [LARGE SCALE GENOMIC DNA]</scope>
    <source>
        <strain evidence="6 7">GAB2-2007-GAL-DOM2</strain>
    </source>
</reference>
<dbReference type="VEuPathDB" id="ToxoDB:TGDOM2_257980"/>
<proteinExistence type="inferred from homology"/>
<dbReference type="GO" id="GO:0043023">
    <property type="term" value="F:ribosomal large subunit binding"/>
    <property type="evidence" value="ECO:0007669"/>
    <property type="project" value="TreeGrafter"/>
</dbReference>
<accession>A0A086JNI1</accession>
<protein>
    <submittedName>
        <fullName evidence="6">Ribosome recycling factor protein</fullName>
    </submittedName>
</protein>
<evidence type="ECO:0000256" key="1">
    <source>
        <dbReference type="ARBA" id="ARBA00005912"/>
    </source>
</evidence>
<comment type="caution">
    <text evidence="6">The sequence shown here is derived from an EMBL/GenBank/DDBJ whole genome shotgun (WGS) entry which is preliminary data.</text>
</comment>
<dbReference type="SUPFAM" id="SSF55194">
    <property type="entry name" value="Ribosome recycling factor, RRF"/>
    <property type="match status" value="1"/>
</dbReference>
<gene>
    <name evidence="6" type="ORF">TGDOM2_257980</name>
</gene>
<dbReference type="GO" id="GO:0006412">
    <property type="term" value="P:translation"/>
    <property type="evidence" value="ECO:0007669"/>
    <property type="project" value="UniProtKB-KW"/>
</dbReference>
<feature type="signal peptide" evidence="4">
    <location>
        <begin position="1"/>
        <end position="27"/>
    </location>
</feature>
<dbReference type="InterPro" id="IPR036191">
    <property type="entry name" value="RRF_sf"/>
</dbReference>
<feature type="domain" description="Ribosome recycling factor" evidence="5">
    <location>
        <begin position="283"/>
        <end position="465"/>
    </location>
</feature>
<evidence type="ECO:0000256" key="2">
    <source>
        <dbReference type="ARBA" id="ARBA00022917"/>
    </source>
</evidence>
<evidence type="ECO:0000259" key="5">
    <source>
        <dbReference type="Pfam" id="PF01765"/>
    </source>
</evidence>
<dbReference type="PANTHER" id="PTHR20982:SF3">
    <property type="entry name" value="MITOCHONDRIAL RIBOSOME RECYCLING FACTOR PSEUDO 1"/>
    <property type="match status" value="1"/>
</dbReference>
<feature type="chain" id="PRO_5001808480" evidence="4">
    <location>
        <begin position="28"/>
        <end position="468"/>
    </location>
</feature>
<dbReference type="AlphaFoldDB" id="A0A086JNI1"/>
<evidence type="ECO:0000256" key="4">
    <source>
        <dbReference type="SAM" id="SignalP"/>
    </source>
</evidence>
<keyword evidence="4" id="KW-0732">Signal</keyword>
<dbReference type="OrthoDB" id="407355at2759"/>
<comment type="similarity">
    <text evidence="1">Belongs to the RRF family.</text>
</comment>
<organism evidence="6 7">
    <name type="scientific">Toxoplasma gondii GAB2-2007-GAL-DOM2</name>
    <dbReference type="NCBI Taxonomy" id="1130820"/>
    <lineage>
        <taxon>Eukaryota</taxon>
        <taxon>Sar</taxon>
        <taxon>Alveolata</taxon>
        <taxon>Apicomplexa</taxon>
        <taxon>Conoidasida</taxon>
        <taxon>Coccidia</taxon>
        <taxon>Eucoccidiorida</taxon>
        <taxon>Eimeriorina</taxon>
        <taxon>Sarcocystidae</taxon>
        <taxon>Toxoplasma</taxon>
    </lineage>
</organism>
<feature type="region of interest" description="Disordered" evidence="3">
    <location>
        <begin position="221"/>
        <end position="265"/>
    </location>
</feature>
<dbReference type="Gene3D" id="3.30.1360.40">
    <property type="match status" value="1"/>
</dbReference>
<keyword evidence="2" id="KW-0648">Protein biosynthesis</keyword>
<evidence type="ECO:0000256" key="3">
    <source>
        <dbReference type="SAM" id="MobiDB-lite"/>
    </source>
</evidence>